<accession>A0ABS7GD51</accession>
<sequence>MARQNTIITFTGKLGNLIGYRRKGRYFMRSIPAVVRQTAATRMAAQRFGMASRKAALIRRAFRQELTGCADSTHINRLNRTLIQAGHHEINAVKGFRFDEKSSTEQFFRIAPRFTGDGVLHIPAQALPVIAGIKALEVKVIAACINFHAHRVVDTDAAVVVIDTHAPFAGTTIPMHIPKEGIWVIALQVKAMYAPTTVSDSPMTAAEIISVVTPTPTRRRTVTSYQHPVTGDVPGNIAGQGSYALFIKLGMPLQRPFPQLE</sequence>
<comment type="caution">
    <text evidence="1">The sequence shown here is derived from an EMBL/GenBank/DDBJ whole genome shotgun (WGS) entry which is preliminary data.</text>
</comment>
<keyword evidence="2" id="KW-1185">Reference proteome</keyword>
<protein>
    <submittedName>
        <fullName evidence="1">Uncharacterized protein</fullName>
    </submittedName>
</protein>
<reference evidence="1 2" key="1">
    <citation type="submission" date="2021-08" db="EMBL/GenBank/DDBJ databases">
        <title>The genome sequence of Chitinophaga sp. B61.</title>
        <authorList>
            <person name="Zhang X."/>
        </authorList>
    </citation>
    <scope>NUCLEOTIDE SEQUENCE [LARGE SCALE GENOMIC DNA]</scope>
    <source>
        <strain evidence="1 2">B61</strain>
    </source>
</reference>
<organism evidence="1 2">
    <name type="scientific">Chitinophaga rhizophila</name>
    <dbReference type="NCBI Taxonomy" id="2866212"/>
    <lineage>
        <taxon>Bacteria</taxon>
        <taxon>Pseudomonadati</taxon>
        <taxon>Bacteroidota</taxon>
        <taxon>Chitinophagia</taxon>
        <taxon>Chitinophagales</taxon>
        <taxon>Chitinophagaceae</taxon>
        <taxon>Chitinophaga</taxon>
    </lineage>
</organism>
<dbReference type="EMBL" id="JAICCF010000003">
    <property type="protein sequence ID" value="MBW8685601.1"/>
    <property type="molecule type" value="Genomic_DNA"/>
</dbReference>
<evidence type="ECO:0000313" key="1">
    <source>
        <dbReference type="EMBL" id="MBW8685601.1"/>
    </source>
</evidence>
<dbReference type="Proteomes" id="UP000812961">
    <property type="component" value="Unassembled WGS sequence"/>
</dbReference>
<name>A0ABS7GD51_9BACT</name>
<proteinExistence type="predicted"/>
<gene>
    <name evidence="1" type="ORF">K1Y79_14775</name>
</gene>
<dbReference type="RefSeq" id="WP_220250938.1">
    <property type="nucleotide sequence ID" value="NZ_JAICCF010000003.1"/>
</dbReference>
<evidence type="ECO:0000313" key="2">
    <source>
        <dbReference type="Proteomes" id="UP000812961"/>
    </source>
</evidence>